<comment type="similarity">
    <text evidence="1 7">Belongs to the CtsR family.</text>
</comment>
<evidence type="ECO:0000313" key="10">
    <source>
        <dbReference type="EMBL" id="XAM39796.1"/>
    </source>
</evidence>
<sequence>MWVASISDIIEKFIKDLMEDSNTVQIQRNELANLFDCAPSQINYVLTTRFSREKGYDIQSKKGGGGYVKIDKIVKSNQEQILHILHKKIDKEITYIQGKVLVKWLLDTNLINNRESKIILCAIDDKSLNSPIHGLNDIVRAKILKNIIEELFNIEE</sequence>
<protein>
    <recommendedName>
        <fullName evidence="2 7">Transcriptional regulator CtsR</fullName>
    </recommendedName>
</protein>
<dbReference type="Gene3D" id="1.10.1200.150">
    <property type="entry name" value="Transcriptional regulator CtsR, C-terminal domain"/>
    <property type="match status" value="1"/>
</dbReference>
<evidence type="ECO:0000256" key="4">
    <source>
        <dbReference type="ARBA" id="ARBA00023015"/>
    </source>
</evidence>
<dbReference type="Gene3D" id="3.30.56.130">
    <property type="entry name" value="Transcriptional regulator CtsR, winged HTH domain"/>
    <property type="match status" value="1"/>
</dbReference>
<dbReference type="Proteomes" id="UP001477947">
    <property type="component" value="Chromosome"/>
</dbReference>
<dbReference type="EMBL" id="CP154622">
    <property type="protein sequence ID" value="XAM39796.1"/>
    <property type="molecule type" value="Genomic_DNA"/>
</dbReference>
<dbReference type="PIRSF" id="PIRSF010607">
    <property type="entry name" value="Txn_repr_CtsR"/>
    <property type="match status" value="1"/>
</dbReference>
<name>A0ABZ3F9G1_9FIRM</name>
<keyword evidence="11" id="KW-1185">Reference proteome</keyword>
<evidence type="ECO:0000259" key="9">
    <source>
        <dbReference type="Pfam" id="PF17727"/>
    </source>
</evidence>
<keyword evidence="4 7" id="KW-0805">Transcription regulation</keyword>
<evidence type="ECO:0000256" key="6">
    <source>
        <dbReference type="ARBA" id="ARBA00023163"/>
    </source>
</evidence>
<dbReference type="Pfam" id="PF17727">
    <property type="entry name" value="CtsR_C"/>
    <property type="match status" value="1"/>
</dbReference>
<evidence type="ECO:0000256" key="2">
    <source>
        <dbReference type="ARBA" id="ARBA00014129"/>
    </source>
</evidence>
<evidence type="ECO:0000259" key="8">
    <source>
        <dbReference type="Pfam" id="PF05848"/>
    </source>
</evidence>
<evidence type="ECO:0000256" key="5">
    <source>
        <dbReference type="ARBA" id="ARBA00023125"/>
    </source>
</evidence>
<evidence type="ECO:0000256" key="7">
    <source>
        <dbReference type="PIRNR" id="PIRNR010607"/>
    </source>
</evidence>
<dbReference type="Pfam" id="PF05848">
    <property type="entry name" value="CtsR"/>
    <property type="match status" value="1"/>
</dbReference>
<dbReference type="InterPro" id="IPR008463">
    <property type="entry name" value="CtsR"/>
</dbReference>
<dbReference type="InterPro" id="IPR041908">
    <property type="entry name" value="CtsR_C_sf"/>
</dbReference>
<organism evidence="10 11">
    <name type="scientific">Terrisporobacter petrolearius</name>
    <dbReference type="NCBI Taxonomy" id="1460447"/>
    <lineage>
        <taxon>Bacteria</taxon>
        <taxon>Bacillati</taxon>
        <taxon>Bacillota</taxon>
        <taxon>Clostridia</taxon>
        <taxon>Peptostreptococcales</taxon>
        <taxon>Peptostreptococcaceae</taxon>
        <taxon>Terrisporobacter</taxon>
    </lineage>
</organism>
<reference evidence="10 11" key="1">
    <citation type="submission" date="2024-04" db="EMBL/GenBank/DDBJ databases">
        <title>Isolation and characterization of novel acetogenic strains of the genera Terrisporobacter and Acetoanaerobium.</title>
        <authorList>
            <person name="Boeer T."/>
            <person name="Schueler M.A."/>
            <person name="Lueschen A."/>
            <person name="Eysell L."/>
            <person name="Droege J."/>
            <person name="Heinemann M."/>
            <person name="Engelhardt L."/>
            <person name="Basen M."/>
            <person name="Daniel R."/>
        </authorList>
    </citation>
    <scope>NUCLEOTIDE SEQUENCE [LARGE SCALE GENOMIC DNA]</scope>
    <source>
        <strain evidence="10 11">ELB</strain>
    </source>
</reference>
<proteinExistence type="inferred from homology"/>
<accession>A0ABZ3F9G1</accession>
<evidence type="ECO:0000256" key="1">
    <source>
        <dbReference type="ARBA" id="ARBA00010189"/>
    </source>
</evidence>
<dbReference type="RefSeq" id="WP_074920410.1">
    <property type="nucleotide sequence ID" value="NZ_CP154616.1"/>
</dbReference>
<keyword evidence="3 7" id="KW-0678">Repressor</keyword>
<dbReference type="InterPro" id="IPR040465">
    <property type="entry name" value="CtsR_N"/>
</dbReference>
<evidence type="ECO:0000256" key="3">
    <source>
        <dbReference type="ARBA" id="ARBA00022491"/>
    </source>
</evidence>
<evidence type="ECO:0000313" key="11">
    <source>
        <dbReference type="Proteomes" id="UP001477947"/>
    </source>
</evidence>
<keyword evidence="5 7" id="KW-0238">DNA-binding</keyword>
<keyword evidence="6 7" id="KW-0804">Transcription</keyword>
<gene>
    <name evidence="10" type="primary">ctsR</name>
    <name evidence="10" type="ORF">TPELB_00860</name>
</gene>
<feature type="domain" description="CtsR N-terminal HTH" evidence="8">
    <location>
        <begin position="5"/>
        <end position="73"/>
    </location>
</feature>
<dbReference type="InterPro" id="IPR041473">
    <property type="entry name" value="CtsR_C"/>
</dbReference>
<dbReference type="InterPro" id="IPR041902">
    <property type="entry name" value="CtsR_N_sf"/>
</dbReference>
<feature type="domain" description="CtsR C-terminal dimerization" evidence="9">
    <location>
        <begin position="78"/>
        <end position="148"/>
    </location>
</feature>